<sequence length="150" mass="16986">MSGDANKMDQFDSLFLSIAQHHPQGASQLLDTFVNFLSRKTDFFTGGKEGDWEKLVMSTFKKYEKIARQEHEAELRERKEREARARAKKAAEEQVKPAEITELTDAEAEILQKEIDNEKRGITTPAVPAPTSKTIDDDEDESEKGILTQS</sequence>
<reference evidence="3 4" key="1">
    <citation type="submission" date="2019-01" db="EMBL/GenBank/DDBJ databases">
        <authorList>
            <person name="Sayadi A."/>
        </authorList>
    </citation>
    <scope>NUCLEOTIDE SEQUENCE [LARGE SCALE GENOMIC DNA]</scope>
</reference>
<gene>
    <name evidence="3" type="ORF">CALMAC_LOCUS15560</name>
</gene>
<feature type="region of interest" description="Disordered" evidence="1">
    <location>
        <begin position="112"/>
        <end position="150"/>
    </location>
</feature>
<name>A0A653DA76_CALMS</name>
<dbReference type="OrthoDB" id="416217at2759"/>
<evidence type="ECO:0000313" key="3">
    <source>
        <dbReference type="EMBL" id="VEN56756.1"/>
    </source>
</evidence>
<feature type="compositionally biased region" description="Basic and acidic residues" evidence="1">
    <location>
        <begin position="112"/>
        <end position="121"/>
    </location>
</feature>
<feature type="region of interest" description="Disordered" evidence="1">
    <location>
        <begin position="71"/>
        <end position="97"/>
    </location>
</feature>
<accession>A0A653DA76</accession>
<dbReference type="Proteomes" id="UP000410492">
    <property type="component" value="Unassembled WGS sequence"/>
</dbReference>
<dbReference type="Pfam" id="PF14050">
    <property type="entry name" value="Nudc_N"/>
    <property type="match status" value="1"/>
</dbReference>
<feature type="domain" description="NudC N-terminal" evidence="2">
    <location>
        <begin position="11"/>
        <end position="58"/>
    </location>
</feature>
<keyword evidence="4" id="KW-1185">Reference proteome</keyword>
<evidence type="ECO:0000313" key="4">
    <source>
        <dbReference type="Proteomes" id="UP000410492"/>
    </source>
</evidence>
<organism evidence="3 4">
    <name type="scientific">Callosobruchus maculatus</name>
    <name type="common">Southern cowpea weevil</name>
    <name type="synonym">Pulse bruchid</name>
    <dbReference type="NCBI Taxonomy" id="64391"/>
    <lineage>
        <taxon>Eukaryota</taxon>
        <taxon>Metazoa</taxon>
        <taxon>Ecdysozoa</taxon>
        <taxon>Arthropoda</taxon>
        <taxon>Hexapoda</taxon>
        <taxon>Insecta</taxon>
        <taxon>Pterygota</taxon>
        <taxon>Neoptera</taxon>
        <taxon>Endopterygota</taxon>
        <taxon>Coleoptera</taxon>
        <taxon>Polyphaga</taxon>
        <taxon>Cucujiformia</taxon>
        <taxon>Chrysomeloidea</taxon>
        <taxon>Chrysomelidae</taxon>
        <taxon>Bruchinae</taxon>
        <taxon>Bruchini</taxon>
        <taxon>Callosobruchus</taxon>
    </lineage>
</organism>
<evidence type="ECO:0000259" key="2">
    <source>
        <dbReference type="Pfam" id="PF14050"/>
    </source>
</evidence>
<dbReference type="EMBL" id="CAACVG010010837">
    <property type="protein sequence ID" value="VEN56756.1"/>
    <property type="molecule type" value="Genomic_DNA"/>
</dbReference>
<protein>
    <recommendedName>
        <fullName evidence="2">NudC N-terminal domain-containing protein</fullName>
    </recommendedName>
</protein>
<dbReference type="InterPro" id="IPR025934">
    <property type="entry name" value="NudC_N_dom"/>
</dbReference>
<proteinExistence type="predicted"/>
<evidence type="ECO:0000256" key="1">
    <source>
        <dbReference type="SAM" id="MobiDB-lite"/>
    </source>
</evidence>
<feature type="compositionally biased region" description="Basic and acidic residues" evidence="1">
    <location>
        <begin position="71"/>
        <end position="96"/>
    </location>
</feature>
<dbReference type="AlphaFoldDB" id="A0A653DA76"/>